<keyword evidence="5" id="KW-1185">Reference proteome</keyword>
<comment type="caution">
    <text evidence="4">The sequence shown here is derived from an EMBL/GenBank/DDBJ whole genome shotgun (WGS) entry which is preliminary data.</text>
</comment>
<dbReference type="GO" id="GO:0008270">
    <property type="term" value="F:zinc ion binding"/>
    <property type="evidence" value="ECO:0007669"/>
    <property type="project" value="UniProtKB-KW"/>
</dbReference>
<protein>
    <recommendedName>
        <fullName evidence="3">SWIM-type domain-containing protein</fullName>
    </recommendedName>
</protein>
<evidence type="ECO:0000259" key="3">
    <source>
        <dbReference type="PROSITE" id="PS50966"/>
    </source>
</evidence>
<evidence type="ECO:0000313" key="5">
    <source>
        <dbReference type="Proteomes" id="UP000799439"/>
    </source>
</evidence>
<keyword evidence="1" id="KW-0479">Metal-binding</keyword>
<keyword evidence="1" id="KW-0863">Zinc-finger</keyword>
<dbReference type="EMBL" id="ML996083">
    <property type="protein sequence ID" value="KAF2154907.1"/>
    <property type="molecule type" value="Genomic_DNA"/>
</dbReference>
<dbReference type="OrthoDB" id="5413281at2759"/>
<organism evidence="4 5">
    <name type="scientific">Myriangium duriaei CBS 260.36</name>
    <dbReference type="NCBI Taxonomy" id="1168546"/>
    <lineage>
        <taxon>Eukaryota</taxon>
        <taxon>Fungi</taxon>
        <taxon>Dikarya</taxon>
        <taxon>Ascomycota</taxon>
        <taxon>Pezizomycotina</taxon>
        <taxon>Dothideomycetes</taxon>
        <taxon>Dothideomycetidae</taxon>
        <taxon>Myriangiales</taxon>
        <taxon>Myriangiaceae</taxon>
        <taxon>Myriangium</taxon>
    </lineage>
</organism>
<dbReference type="InterPro" id="IPR007527">
    <property type="entry name" value="Znf_SWIM"/>
</dbReference>
<reference evidence="4" key="1">
    <citation type="journal article" date="2020" name="Stud. Mycol.">
        <title>101 Dothideomycetes genomes: a test case for predicting lifestyles and emergence of pathogens.</title>
        <authorList>
            <person name="Haridas S."/>
            <person name="Albert R."/>
            <person name="Binder M."/>
            <person name="Bloem J."/>
            <person name="Labutti K."/>
            <person name="Salamov A."/>
            <person name="Andreopoulos B."/>
            <person name="Baker S."/>
            <person name="Barry K."/>
            <person name="Bills G."/>
            <person name="Bluhm B."/>
            <person name="Cannon C."/>
            <person name="Castanera R."/>
            <person name="Culley D."/>
            <person name="Daum C."/>
            <person name="Ezra D."/>
            <person name="Gonzalez J."/>
            <person name="Henrissat B."/>
            <person name="Kuo A."/>
            <person name="Liang C."/>
            <person name="Lipzen A."/>
            <person name="Lutzoni F."/>
            <person name="Magnuson J."/>
            <person name="Mondo S."/>
            <person name="Nolan M."/>
            <person name="Ohm R."/>
            <person name="Pangilinan J."/>
            <person name="Park H.-J."/>
            <person name="Ramirez L."/>
            <person name="Alfaro M."/>
            <person name="Sun H."/>
            <person name="Tritt A."/>
            <person name="Yoshinaga Y."/>
            <person name="Zwiers L.-H."/>
            <person name="Turgeon B."/>
            <person name="Goodwin S."/>
            <person name="Spatafora J."/>
            <person name="Crous P."/>
            <person name="Grigoriev I."/>
        </authorList>
    </citation>
    <scope>NUCLEOTIDE SEQUENCE</scope>
    <source>
        <strain evidence="4">CBS 260.36</strain>
    </source>
</reference>
<feature type="region of interest" description="Disordered" evidence="2">
    <location>
        <begin position="66"/>
        <end position="113"/>
    </location>
</feature>
<sequence length="230" mass="23921">MQSSSHPPTVRTATASLLSTLSQLPSVSPSARLPLITLHVLHPTSLLPALDLLDRHLVTRLVPRSDASLPVPDSSRASAARRGAYTVLSTRSPPASARKDFRHRSPSQGKGYGSIAARLDDTLVNDDDDDNDNAALQQTYVVHTGTWSCSCPAFAFSLFPADAAHGRSTGSGAGDGQGGVAALLRGEDVPMCKHLMACVLAERCGGMVGSVATREVGVGELVAWGAGWGG</sequence>
<accession>A0A9P4J7L4</accession>
<feature type="domain" description="SWIM-type" evidence="3">
    <location>
        <begin position="140"/>
        <end position="203"/>
    </location>
</feature>
<dbReference type="PROSITE" id="PS50966">
    <property type="entry name" value="ZF_SWIM"/>
    <property type="match status" value="1"/>
</dbReference>
<dbReference type="Proteomes" id="UP000799439">
    <property type="component" value="Unassembled WGS sequence"/>
</dbReference>
<name>A0A9P4J7L4_9PEZI</name>
<dbReference type="AlphaFoldDB" id="A0A9P4J7L4"/>
<gene>
    <name evidence="4" type="ORF">K461DRAFT_276069</name>
</gene>
<evidence type="ECO:0000256" key="2">
    <source>
        <dbReference type="SAM" id="MobiDB-lite"/>
    </source>
</evidence>
<proteinExistence type="predicted"/>
<keyword evidence="1" id="KW-0862">Zinc</keyword>
<evidence type="ECO:0000256" key="1">
    <source>
        <dbReference type="PROSITE-ProRule" id="PRU00325"/>
    </source>
</evidence>
<evidence type="ECO:0000313" key="4">
    <source>
        <dbReference type="EMBL" id="KAF2154907.1"/>
    </source>
</evidence>